<gene>
    <name evidence="3" type="ORF">BDZ31_004196</name>
</gene>
<dbReference type="InterPro" id="IPR010093">
    <property type="entry name" value="SinI_DNA-bd"/>
</dbReference>
<dbReference type="RefSeq" id="WP_183344748.1">
    <property type="nucleotide sequence ID" value="NZ_JACHNU010000008.1"/>
</dbReference>
<feature type="domain" description="Helix-turn-helix" evidence="2">
    <location>
        <begin position="46"/>
        <end position="93"/>
    </location>
</feature>
<name>A0A840IK14_9ACTN</name>
<dbReference type="AlphaFoldDB" id="A0A840IK14"/>
<comment type="caution">
    <text evidence="3">The sequence shown here is derived from an EMBL/GenBank/DDBJ whole genome shotgun (WGS) entry which is preliminary data.</text>
</comment>
<evidence type="ECO:0000313" key="4">
    <source>
        <dbReference type="Proteomes" id="UP000585272"/>
    </source>
</evidence>
<reference evidence="3 4" key="1">
    <citation type="submission" date="2020-08" db="EMBL/GenBank/DDBJ databases">
        <title>Genomic Encyclopedia of Archaeal and Bacterial Type Strains, Phase II (KMG-II): from individual species to whole genera.</title>
        <authorList>
            <person name="Goeker M."/>
        </authorList>
    </citation>
    <scope>NUCLEOTIDE SEQUENCE [LARGE SCALE GENOMIC DNA]</scope>
    <source>
        <strain evidence="3 4">DSM 23288</strain>
    </source>
</reference>
<proteinExistence type="predicted"/>
<dbReference type="GO" id="GO:0003677">
    <property type="term" value="F:DNA binding"/>
    <property type="evidence" value="ECO:0007669"/>
    <property type="project" value="InterPro"/>
</dbReference>
<feature type="compositionally biased region" description="Basic and acidic residues" evidence="1">
    <location>
        <begin position="28"/>
        <end position="41"/>
    </location>
</feature>
<dbReference type="NCBIfam" id="TIGR01764">
    <property type="entry name" value="excise"/>
    <property type="match status" value="1"/>
</dbReference>
<evidence type="ECO:0000256" key="1">
    <source>
        <dbReference type="SAM" id="MobiDB-lite"/>
    </source>
</evidence>
<evidence type="ECO:0000259" key="2">
    <source>
        <dbReference type="Pfam" id="PF12728"/>
    </source>
</evidence>
<protein>
    <submittedName>
        <fullName evidence="3">Excisionase family DNA binding protein</fullName>
    </submittedName>
</protein>
<dbReference type="EMBL" id="JACHNU010000008">
    <property type="protein sequence ID" value="MBB4664581.1"/>
    <property type="molecule type" value="Genomic_DNA"/>
</dbReference>
<keyword evidence="4" id="KW-1185">Reference proteome</keyword>
<dbReference type="Proteomes" id="UP000585272">
    <property type="component" value="Unassembled WGS sequence"/>
</dbReference>
<organism evidence="3 4">
    <name type="scientific">Conexibacter arvalis</name>
    <dbReference type="NCBI Taxonomy" id="912552"/>
    <lineage>
        <taxon>Bacteria</taxon>
        <taxon>Bacillati</taxon>
        <taxon>Actinomycetota</taxon>
        <taxon>Thermoleophilia</taxon>
        <taxon>Solirubrobacterales</taxon>
        <taxon>Conexibacteraceae</taxon>
        <taxon>Conexibacter</taxon>
    </lineage>
</organism>
<dbReference type="InterPro" id="IPR009061">
    <property type="entry name" value="DNA-bd_dom_put_sf"/>
</dbReference>
<sequence>MALVQLMSVELGATGDGGSGLARPRRRPVPDNERPVSKRGITREDVLTAGEVAAVLALPKSTVYELARRGELPCARLGRAVRFLRDDIEATLRDC</sequence>
<feature type="region of interest" description="Disordered" evidence="1">
    <location>
        <begin position="12"/>
        <end position="41"/>
    </location>
</feature>
<dbReference type="SUPFAM" id="SSF46955">
    <property type="entry name" value="Putative DNA-binding domain"/>
    <property type="match status" value="1"/>
</dbReference>
<accession>A0A840IK14</accession>
<dbReference type="Pfam" id="PF12728">
    <property type="entry name" value="HTH_17"/>
    <property type="match status" value="1"/>
</dbReference>
<dbReference type="InterPro" id="IPR041657">
    <property type="entry name" value="HTH_17"/>
</dbReference>
<evidence type="ECO:0000313" key="3">
    <source>
        <dbReference type="EMBL" id="MBB4664581.1"/>
    </source>
</evidence>